<name>A0ABR4CS97_9HELO</name>
<comment type="similarity">
    <text evidence="1 4">Belongs to the eukaryotic ribosomal protein eL36 family.</text>
</comment>
<keyword evidence="2 4" id="KW-0689">Ribosomal protein</keyword>
<keyword evidence="3 4" id="KW-0687">Ribonucleoprotein</keyword>
<dbReference type="Gene3D" id="1.10.10.1760">
    <property type="entry name" value="60S ribosomal protein L36"/>
    <property type="match status" value="1"/>
</dbReference>
<dbReference type="PANTHER" id="PTHR10114">
    <property type="entry name" value="60S RIBOSOMAL PROTEIN L36"/>
    <property type="match status" value="1"/>
</dbReference>
<proteinExistence type="inferred from homology"/>
<accession>A0ABR4CS97</accession>
<dbReference type="InterPro" id="IPR038097">
    <property type="entry name" value="Ribosomal_eL36_sf"/>
</dbReference>
<organism evidence="6 7">
    <name type="scientific">Oculimacula yallundae</name>
    <dbReference type="NCBI Taxonomy" id="86028"/>
    <lineage>
        <taxon>Eukaryota</taxon>
        <taxon>Fungi</taxon>
        <taxon>Dikarya</taxon>
        <taxon>Ascomycota</taxon>
        <taxon>Pezizomycotina</taxon>
        <taxon>Leotiomycetes</taxon>
        <taxon>Helotiales</taxon>
        <taxon>Ploettnerulaceae</taxon>
        <taxon>Oculimacula</taxon>
    </lineage>
</organism>
<comment type="caution">
    <text evidence="6">The sequence shown here is derived from an EMBL/GenBank/DDBJ whole genome shotgun (WGS) entry which is preliminary data.</text>
</comment>
<dbReference type="Pfam" id="PF01158">
    <property type="entry name" value="Ribosomal_L36e"/>
    <property type="match status" value="1"/>
</dbReference>
<keyword evidence="7" id="KW-1185">Reference proteome</keyword>
<evidence type="ECO:0000256" key="3">
    <source>
        <dbReference type="ARBA" id="ARBA00023274"/>
    </source>
</evidence>
<reference evidence="6 7" key="1">
    <citation type="journal article" date="2024" name="Commun. Biol.">
        <title>Comparative genomic analysis of thermophilic fungi reveals convergent evolutionary adaptations and gene losses.</title>
        <authorList>
            <person name="Steindorff A.S."/>
            <person name="Aguilar-Pontes M.V."/>
            <person name="Robinson A.J."/>
            <person name="Andreopoulos B."/>
            <person name="LaButti K."/>
            <person name="Kuo A."/>
            <person name="Mondo S."/>
            <person name="Riley R."/>
            <person name="Otillar R."/>
            <person name="Haridas S."/>
            <person name="Lipzen A."/>
            <person name="Grimwood J."/>
            <person name="Schmutz J."/>
            <person name="Clum A."/>
            <person name="Reid I.D."/>
            <person name="Moisan M.C."/>
            <person name="Butler G."/>
            <person name="Nguyen T.T.M."/>
            <person name="Dewar K."/>
            <person name="Conant G."/>
            <person name="Drula E."/>
            <person name="Henrissat B."/>
            <person name="Hansel C."/>
            <person name="Singer S."/>
            <person name="Hutchinson M.I."/>
            <person name="de Vries R.P."/>
            <person name="Natvig D.O."/>
            <person name="Powell A.J."/>
            <person name="Tsang A."/>
            <person name="Grigoriev I.V."/>
        </authorList>
    </citation>
    <scope>NUCLEOTIDE SEQUENCE [LARGE SCALE GENOMIC DNA]</scope>
    <source>
        <strain evidence="6 7">CBS 494.80</strain>
    </source>
</reference>
<dbReference type="Proteomes" id="UP001595075">
    <property type="component" value="Unassembled WGS sequence"/>
</dbReference>
<dbReference type="InterPro" id="IPR000509">
    <property type="entry name" value="Ribosomal_eL36"/>
</dbReference>
<feature type="compositionally biased region" description="Basic residues" evidence="5">
    <location>
        <begin position="26"/>
        <end position="38"/>
    </location>
</feature>
<feature type="region of interest" description="Disordered" evidence="5">
    <location>
        <begin position="1"/>
        <end position="38"/>
    </location>
</feature>
<evidence type="ECO:0000313" key="6">
    <source>
        <dbReference type="EMBL" id="KAL2072836.1"/>
    </source>
</evidence>
<evidence type="ECO:0000256" key="1">
    <source>
        <dbReference type="ARBA" id="ARBA00006509"/>
    </source>
</evidence>
<evidence type="ECO:0000256" key="5">
    <source>
        <dbReference type="SAM" id="MobiDB-lite"/>
    </source>
</evidence>
<evidence type="ECO:0000256" key="2">
    <source>
        <dbReference type="ARBA" id="ARBA00022980"/>
    </source>
</evidence>
<dbReference type="PROSITE" id="PS01190">
    <property type="entry name" value="RIBOSOMAL_L36E"/>
    <property type="match status" value="1"/>
</dbReference>
<sequence length="218" mass="25292">MASSKTERSGIAVGPNKGHKTEQRVIKPRISRTKGKASKRTQFVREIVKEVSGLAPYERRVIELLRNSKDKRARKLAKKRVSWYFRTRQGEGRGAHQRDRRVEKSWSLNVSPRSLKTPYPLAYTIPSFKNFDIPLPYGGYGYRMDGWRCMNGCKGFAGRIFMDGAYHCLLDSSWSRPPWFWTSENEKKIKQYLHFHNITCLDNLPVRSARRGNAKVVI</sequence>
<evidence type="ECO:0000313" key="7">
    <source>
        <dbReference type="Proteomes" id="UP001595075"/>
    </source>
</evidence>
<dbReference type="EMBL" id="JAZHXI010000004">
    <property type="protein sequence ID" value="KAL2072836.1"/>
    <property type="molecule type" value="Genomic_DNA"/>
</dbReference>
<evidence type="ECO:0000256" key="4">
    <source>
        <dbReference type="RuleBase" id="RU000665"/>
    </source>
</evidence>
<protein>
    <recommendedName>
        <fullName evidence="4">60S ribosomal protein L36</fullName>
    </recommendedName>
</protein>
<gene>
    <name evidence="6" type="ORF">VTL71DRAFT_12179</name>
</gene>